<dbReference type="SMART" id="SM00355">
    <property type="entry name" value="ZnF_C2H2"/>
    <property type="match status" value="5"/>
</dbReference>
<evidence type="ECO:0000256" key="9">
    <source>
        <dbReference type="ARBA" id="ARBA00023242"/>
    </source>
</evidence>
<dbReference type="KEGG" id="soy:115875517"/>
<accession>A0A6J2X791</accession>
<keyword evidence="13" id="KW-1185">Reference proteome</keyword>
<dbReference type="RefSeq" id="XP_030746850.1">
    <property type="nucleotide sequence ID" value="XM_030890990.1"/>
</dbReference>
<dbReference type="GeneID" id="115875517"/>
<feature type="domain" description="C2H2-type" evidence="12">
    <location>
        <begin position="169"/>
        <end position="196"/>
    </location>
</feature>
<evidence type="ECO:0000256" key="8">
    <source>
        <dbReference type="ARBA" id="ARBA00023163"/>
    </source>
</evidence>
<dbReference type="GO" id="GO:0005634">
    <property type="term" value="C:nucleus"/>
    <property type="evidence" value="ECO:0007669"/>
    <property type="project" value="UniProtKB-SubCell"/>
</dbReference>
<evidence type="ECO:0000256" key="3">
    <source>
        <dbReference type="ARBA" id="ARBA00022737"/>
    </source>
</evidence>
<evidence type="ECO:0000256" key="5">
    <source>
        <dbReference type="ARBA" id="ARBA00022833"/>
    </source>
</evidence>
<evidence type="ECO:0000256" key="1">
    <source>
        <dbReference type="ARBA" id="ARBA00004123"/>
    </source>
</evidence>
<dbReference type="GO" id="GO:0045944">
    <property type="term" value="P:positive regulation of transcription by RNA polymerase II"/>
    <property type="evidence" value="ECO:0007669"/>
    <property type="project" value="UniProtKB-ARBA"/>
</dbReference>
<dbReference type="FunFam" id="3.30.160.60:FF:000043">
    <property type="entry name" value="Scratch family zinc finger 2"/>
    <property type="match status" value="1"/>
</dbReference>
<dbReference type="GO" id="GO:0060562">
    <property type="term" value="P:epithelial tube morphogenesis"/>
    <property type="evidence" value="ECO:0007669"/>
    <property type="project" value="UniProtKB-ARBA"/>
</dbReference>
<protein>
    <submittedName>
        <fullName evidence="14">Protein escargot-like</fullName>
    </submittedName>
</protein>
<dbReference type="Gene3D" id="3.30.160.60">
    <property type="entry name" value="Classic Zinc Finger"/>
    <property type="match status" value="4"/>
</dbReference>
<evidence type="ECO:0000256" key="10">
    <source>
        <dbReference type="ARBA" id="ARBA00037948"/>
    </source>
</evidence>
<dbReference type="PANTHER" id="PTHR24388:SF100">
    <property type="entry name" value="ZINC FINGER PROTEIN 423"/>
    <property type="match status" value="1"/>
</dbReference>
<dbReference type="InterPro" id="IPR036236">
    <property type="entry name" value="Znf_C2H2_sf"/>
</dbReference>
<dbReference type="Proteomes" id="UP000504635">
    <property type="component" value="Unplaced"/>
</dbReference>
<dbReference type="FunFam" id="3.30.160.60:FF:000260">
    <property type="entry name" value="Spalt-like transcription factor 1"/>
    <property type="match status" value="1"/>
</dbReference>
<dbReference type="GO" id="GO:2000177">
    <property type="term" value="P:regulation of neural precursor cell proliferation"/>
    <property type="evidence" value="ECO:0007669"/>
    <property type="project" value="UniProtKB-ARBA"/>
</dbReference>
<dbReference type="PANTHER" id="PTHR24388">
    <property type="entry name" value="ZINC FINGER PROTEIN"/>
    <property type="match status" value="1"/>
</dbReference>
<keyword evidence="4 11" id="KW-0863">Zinc-finger</keyword>
<sequence>MPRAFLLTHRRYNMGGASEDGRDKKGLSPEHSVCTAEPTMDINMSDSSSDLPDELYNLTKLAEVAVATGQILEKRNQQLMSMGSTDEYSNHSRLSDMDEIDREKHLITYTHKLFDKSSRTPRHHLLKTEQINQTLFNLSKAQPVALPHSSTSEISNLSSTSSSSECNEHECQECGKRYSTSSNLARHKQTHRSPADKKARRCPHCDKLYVSMPAFSMHVRTHNQGCKCQYCGKCFSRPWLLQGHIRTHTGEKPFQCTICAKAFADKSNLRAHIQTHSNTKPHVCGRCGKAFALKSYLYKHEESSCMRMNRNSRDSSPDKEKSIASPTPVIVSANHLTDSVIRSADAIRTPMLYRSTVISPNPERILYSTIKHPSVILNASVFDHMLAQDQPVDFSRSSSEKKNSTPFSIMAIKV</sequence>
<evidence type="ECO:0000256" key="2">
    <source>
        <dbReference type="ARBA" id="ARBA00022723"/>
    </source>
</evidence>
<feature type="domain" description="C2H2-type" evidence="12">
    <location>
        <begin position="282"/>
        <end position="314"/>
    </location>
</feature>
<dbReference type="GO" id="GO:0007417">
    <property type="term" value="P:central nervous system development"/>
    <property type="evidence" value="ECO:0007669"/>
    <property type="project" value="UniProtKB-ARBA"/>
</dbReference>
<dbReference type="InterPro" id="IPR050527">
    <property type="entry name" value="Snail/Krueppel_Znf"/>
</dbReference>
<dbReference type="SUPFAM" id="SSF57667">
    <property type="entry name" value="beta-beta-alpha zinc fingers"/>
    <property type="match status" value="3"/>
</dbReference>
<gene>
    <name evidence="14" type="primary">LOC115875517</name>
</gene>
<dbReference type="FunFam" id="3.30.160.60:FF:000207">
    <property type="entry name" value="zinc finger protein SNAI2"/>
    <property type="match status" value="1"/>
</dbReference>
<dbReference type="InterPro" id="IPR013087">
    <property type="entry name" value="Znf_C2H2_type"/>
</dbReference>
<feature type="domain" description="C2H2-type" evidence="12">
    <location>
        <begin position="226"/>
        <end position="253"/>
    </location>
</feature>
<evidence type="ECO:0000256" key="11">
    <source>
        <dbReference type="PROSITE-ProRule" id="PRU00042"/>
    </source>
</evidence>
<dbReference type="GO" id="GO:0008270">
    <property type="term" value="F:zinc ion binding"/>
    <property type="evidence" value="ECO:0007669"/>
    <property type="project" value="UniProtKB-KW"/>
</dbReference>
<dbReference type="GO" id="GO:0000981">
    <property type="term" value="F:DNA-binding transcription factor activity, RNA polymerase II-specific"/>
    <property type="evidence" value="ECO:0007669"/>
    <property type="project" value="TreeGrafter"/>
</dbReference>
<proteinExistence type="inferred from homology"/>
<evidence type="ECO:0000256" key="6">
    <source>
        <dbReference type="ARBA" id="ARBA00023015"/>
    </source>
</evidence>
<dbReference type="Pfam" id="PF00096">
    <property type="entry name" value="zf-C2H2"/>
    <property type="match status" value="3"/>
</dbReference>
<feature type="domain" description="C2H2-type" evidence="12">
    <location>
        <begin position="254"/>
        <end position="281"/>
    </location>
</feature>
<dbReference type="PROSITE" id="PS00028">
    <property type="entry name" value="ZINC_FINGER_C2H2_1"/>
    <property type="match status" value="4"/>
</dbReference>
<organism evidence="13 14">
    <name type="scientific">Sitophilus oryzae</name>
    <name type="common">Rice weevil</name>
    <name type="synonym">Curculio oryzae</name>
    <dbReference type="NCBI Taxonomy" id="7048"/>
    <lineage>
        <taxon>Eukaryota</taxon>
        <taxon>Metazoa</taxon>
        <taxon>Ecdysozoa</taxon>
        <taxon>Arthropoda</taxon>
        <taxon>Hexapoda</taxon>
        <taxon>Insecta</taxon>
        <taxon>Pterygota</taxon>
        <taxon>Neoptera</taxon>
        <taxon>Endopterygota</taxon>
        <taxon>Coleoptera</taxon>
        <taxon>Polyphaga</taxon>
        <taxon>Cucujiformia</taxon>
        <taxon>Curculionidae</taxon>
        <taxon>Dryophthorinae</taxon>
        <taxon>Sitophilus</taxon>
    </lineage>
</organism>
<evidence type="ECO:0000313" key="14">
    <source>
        <dbReference type="RefSeq" id="XP_030746850.1"/>
    </source>
</evidence>
<comment type="similarity">
    <text evidence="10">Belongs to the snail C2H2-type zinc-finger protein family.</text>
</comment>
<keyword evidence="3" id="KW-0677">Repeat</keyword>
<keyword evidence="6" id="KW-0805">Transcription regulation</keyword>
<evidence type="ECO:0000256" key="4">
    <source>
        <dbReference type="ARBA" id="ARBA00022771"/>
    </source>
</evidence>
<keyword evidence="8" id="KW-0804">Transcription</keyword>
<keyword evidence="2" id="KW-0479">Metal-binding</keyword>
<comment type="subcellular location">
    <subcellularLocation>
        <location evidence="1">Nucleus</location>
    </subcellularLocation>
</comment>
<keyword evidence="9" id="KW-0539">Nucleus</keyword>
<dbReference type="AlphaFoldDB" id="A0A6J2X791"/>
<dbReference type="OrthoDB" id="5428132at2759"/>
<keyword evidence="5" id="KW-0862">Zinc</keyword>
<dbReference type="InParanoid" id="A0A6J2X791"/>
<reference evidence="14" key="1">
    <citation type="submission" date="2025-08" db="UniProtKB">
        <authorList>
            <consortium name="RefSeq"/>
        </authorList>
    </citation>
    <scope>IDENTIFICATION</scope>
    <source>
        <tissue evidence="14">Gonads</tissue>
    </source>
</reference>
<name>A0A6J2X791_SITOR</name>
<dbReference type="FunFam" id="3.30.160.60:FF:000322">
    <property type="entry name" value="GDNF-inducible zinc finger protein 1"/>
    <property type="match status" value="1"/>
</dbReference>
<evidence type="ECO:0000313" key="13">
    <source>
        <dbReference type="Proteomes" id="UP000504635"/>
    </source>
</evidence>
<dbReference type="GO" id="GO:0000978">
    <property type="term" value="F:RNA polymerase II cis-regulatory region sequence-specific DNA binding"/>
    <property type="evidence" value="ECO:0007669"/>
    <property type="project" value="TreeGrafter"/>
</dbReference>
<keyword evidence="7" id="KW-0238">DNA-binding</keyword>
<evidence type="ECO:0000259" key="12">
    <source>
        <dbReference type="PROSITE" id="PS50157"/>
    </source>
</evidence>
<dbReference type="GO" id="GO:0055059">
    <property type="term" value="P:asymmetric neuroblast division"/>
    <property type="evidence" value="ECO:0007669"/>
    <property type="project" value="UniProtKB-ARBA"/>
</dbReference>
<dbReference type="PROSITE" id="PS50157">
    <property type="entry name" value="ZINC_FINGER_C2H2_2"/>
    <property type="match status" value="4"/>
</dbReference>
<evidence type="ECO:0000256" key="7">
    <source>
        <dbReference type="ARBA" id="ARBA00023125"/>
    </source>
</evidence>